<gene>
    <name evidence="1" type="ORF">EVAR_6747_1</name>
</gene>
<evidence type="ECO:0000313" key="2">
    <source>
        <dbReference type="Proteomes" id="UP000299102"/>
    </source>
</evidence>
<protein>
    <submittedName>
        <fullName evidence="1">Uncharacterized protein</fullName>
    </submittedName>
</protein>
<accession>A0A4C1V491</accession>
<reference evidence="1 2" key="1">
    <citation type="journal article" date="2019" name="Commun. Biol.">
        <title>The bagworm genome reveals a unique fibroin gene that provides high tensile strength.</title>
        <authorList>
            <person name="Kono N."/>
            <person name="Nakamura H."/>
            <person name="Ohtoshi R."/>
            <person name="Tomita M."/>
            <person name="Numata K."/>
            <person name="Arakawa K."/>
        </authorList>
    </citation>
    <scope>NUCLEOTIDE SEQUENCE [LARGE SCALE GENOMIC DNA]</scope>
</reference>
<keyword evidence="2" id="KW-1185">Reference proteome</keyword>
<proteinExistence type="predicted"/>
<name>A0A4C1V491_EUMVA</name>
<comment type="caution">
    <text evidence="1">The sequence shown here is derived from an EMBL/GenBank/DDBJ whole genome shotgun (WGS) entry which is preliminary data.</text>
</comment>
<organism evidence="1 2">
    <name type="scientific">Eumeta variegata</name>
    <name type="common">Bagworm moth</name>
    <name type="synonym">Eumeta japonica</name>
    <dbReference type="NCBI Taxonomy" id="151549"/>
    <lineage>
        <taxon>Eukaryota</taxon>
        <taxon>Metazoa</taxon>
        <taxon>Ecdysozoa</taxon>
        <taxon>Arthropoda</taxon>
        <taxon>Hexapoda</taxon>
        <taxon>Insecta</taxon>
        <taxon>Pterygota</taxon>
        <taxon>Neoptera</taxon>
        <taxon>Endopterygota</taxon>
        <taxon>Lepidoptera</taxon>
        <taxon>Glossata</taxon>
        <taxon>Ditrysia</taxon>
        <taxon>Tineoidea</taxon>
        <taxon>Psychidae</taxon>
        <taxon>Oiketicinae</taxon>
        <taxon>Eumeta</taxon>
    </lineage>
</organism>
<dbReference type="AlphaFoldDB" id="A0A4C1V491"/>
<sequence length="156" mass="17206">MVKYHTIGEYDCEGAATVVSFRPVIESSGEPLSLLPLHCLNLLSIRYSISSQETSNTLVTPQGLRVPMGDGDRLLGDGLSARFPLEYAINSSKSRDRTCQVAQSSRARMFTLRPASINQQARPLLRPGHDPYPAGHSLFLIHCKRRMAIIKAVTPD</sequence>
<evidence type="ECO:0000313" key="1">
    <source>
        <dbReference type="EMBL" id="GBP33399.1"/>
    </source>
</evidence>
<dbReference type="EMBL" id="BGZK01000273">
    <property type="protein sequence ID" value="GBP33399.1"/>
    <property type="molecule type" value="Genomic_DNA"/>
</dbReference>
<dbReference type="Proteomes" id="UP000299102">
    <property type="component" value="Unassembled WGS sequence"/>
</dbReference>